<keyword evidence="11" id="KW-0256">Endoplasmic reticulum</keyword>
<evidence type="ECO:0000256" key="3">
    <source>
        <dbReference type="ARBA" id="ARBA00004840"/>
    </source>
</evidence>
<evidence type="ECO:0000256" key="8">
    <source>
        <dbReference type="ARBA" id="ARBA00022679"/>
    </source>
</evidence>
<dbReference type="WBParaSite" id="PTRK_0001112700.1">
    <property type="protein sequence ID" value="PTRK_0001112700.1"/>
    <property type="gene ID" value="PTRK_0001112700"/>
</dbReference>
<dbReference type="GO" id="GO:0015012">
    <property type="term" value="P:heparan sulfate proteoglycan biosynthetic process"/>
    <property type="evidence" value="ECO:0007669"/>
    <property type="project" value="UniProtKB-UniPathway"/>
</dbReference>
<evidence type="ECO:0000256" key="18">
    <source>
        <dbReference type="ARBA" id="ARBA00042865"/>
    </source>
</evidence>
<evidence type="ECO:0000313" key="23">
    <source>
        <dbReference type="WBParaSite" id="PTRK_0001112700.1"/>
    </source>
</evidence>
<dbReference type="PROSITE" id="PS51212">
    <property type="entry name" value="WSC"/>
    <property type="match status" value="1"/>
</dbReference>
<dbReference type="STRING" id="131310.A0A0N4ZRJ1"/>
<dbReference type="AlphaFoldDB" id="A0A0N4ZRJ1"/>
<evidence type="ECO:0000256" key="12">
    <source>
        <dbReference type="ARBA" id="ARBA00022968"/>
    </source>
</evidence>
<comment type="pathway">
    <text evidence="3">Glycan metabolism; chondroitin sulfate biosynthesis.</text>
</comment>
<evidence type="ECO:0000256" key="19">
    <source>
        <dbReference type="ARBA" id="ARBA00047847"/>
    </source>
</evidence>
<protein>
    <recommendedName>
        <fullName evidence="6">protein xylosyltransferase</fullName>
        <ecNumber evidence="6">2.4.2.26</ecNumber>
    </recommendedName>
    <alternativeName>
        <fullName evidence="18">Peptide O-xylosyltransferase</fullName>
    </alternativeName>
</protein>
<dbReference type="InterPro" id="IPR002889">
    <property type="entry name" value="WSC_carb-bd"/>
</dbReference>
<keyword evidence="8" id="KW-0808">Transferase</keyword>
<name>A0A0N4ZRJ1_PARTI</name>
<evidence type="ECO:0000256" key="10">
    <source>
        <dbReference type="ARBA" id="ARBA00022723"/>
    </source>
</evidence>
<evidence type="ECO:0000256" key="5">
    <source>
        <dbReference type="ARBA" id="ARBA00010195"/>
    </source>
</evidence>
<dbReference type="GO" id="GO:0030158">
    <property type="term" value="F:protein xylosyltransferase activity"/>
    <property type="evidence" value="ECO:0007669"/>
    <property type="project" value="UniProtKB-EC"/>
</dbReference>
<sequence length="786" mass="92154">MSLNFMKYALVSIFFCFLLNLFFIYFVQKLNIENTYLNNTWCPNLNNSFAQSTLERLKTDKCKKKVFDFVCQQKVPSILLNTCQHFDAKLKGTYLGCYKDSKNKRVLSSFDTIISISNTPNKCINTCLRGGYMYSGVEFIKECFCGEESNLNDSSLIKLPDSYCQKYKCPSPNENLYCGGYEAIAIYATGMKQHKRLYPVYVENNYEINKEVKILFLLQLNGRNDRQVKRMLKSVYRPNHYYIVHVDKRQKYMFNEMKKLEKILPNFKVSDERWSTIWGGASLLTMYLKLVESQMDKDWDFVINMSESDFLVIPLDELEVQLIANKGISFLSSHGSNSGKFIKKQGFYYKFMECEERMWRIEERNNFPENMYIDGGSDWIVIHRDFIKYSLSNETLPRDLRNMFQSVLLPLESFFHTLGYNSQFCNKIKARNLRLTYWKRTQGCRCAKLKKTVDWCGCSPLVFRNNDISFIHYNTVKQKATYFARKFDDFVDITAIHFAELQALKNKKNRNKIILVNDESYNHSWVNLYSLESDGDNELIYNWAKILMELKNDCFLINVTNIYTFKSSPSSKVYFVINLNAKCSGTPTNIELLVDYVEEKKLTENFIINDFLLLDVKIGFNLDLKEEIFRDSTNLFTKTGTVYILISWKQQNENIASSERKTSPPIYLEWYDGNEILVAAQNVSAYDSIFSNQYSFLELDTISNIKYGTWKVVFKNLSKNMTGAIINFPLFDVSDFNNMHFLTEKFYKVIDNCLGNNCMNFSWSTAFPNPKSDIKKGYDKKMEWLV</sequence>
<dbReference type="UniPathway" id="UPA00755"/>
<comment type="catalytic activity">
    <reaction evidence="19">
        <text>UDP-alpha-D-xylose + L-seryl-[protein] = 3-O-(beta-D-xylosyl)-L-seryl-[protein] + UDP + H(+)</text>
        <dbReference type="Rhea" id="RHEA:50192"/>
        <dbReference type="Rhea" id="RHEA-COMP:9863"/>
        <dbReference type="Rhea" id="RHEA-COMP:12567"/>
        <dbReference type="ChEBI" id="CHEBI:15378"/>
        <dbReference type="ChEBI" id="CHEBI:29999"/>
        <dbReference type="ChEBI" id="CHEBI:57632"/>
        <dbReference type="ChEBI" id="CHEBI:58223"/>
        <dbReference type="ChEBI" id="CHEBI:132085"/>
        <dbReference type="EC" id="2.4.2.26"/>
    </reaction>
</comment>
<evidence type="ECO:0000256" key="17">
    <source>
        <dbReference type="ARBA" id="ARBA00023180"/>
    </source>
</evidence>
<feature type="transmembrane region" description="Helical" evidence="20">
    <location>
        <begin position="7"/>
        <end position="27"/>
    </location>
</feature>
<dbReference type="SMART" id="SM00321">
    <property type="entry name" value="WSC"/>
    <property type="match status" value="1"/>
</dbReference>
<keyword evidence="22" id="KW-1185">Reference proteome</keyword>
<evidence type="ECO:0000256" key="7">
    <source>
        <dbReference type="ARBA" id="ARBA00022676"/>
    </source>
</evidence>
<organism evidence="22 23">
    <name type="scientific">Parastrongyloides trichosuri</name>
    <name type="common">Possum-specific nematode worm</name>
    <dbReference type="NCBI Taxonomy" id="131310"/>
    <lineage>
        <taxon>Eukaryota</taxon>
        <taxon>Metazoa</taxon>
        <taxon>Ecdysozoa</taxon>
        <taxon>Nematoda</taxon>
        <taxon>Chromadorea</taxon>
        <taxon>Rhabditida</taxon>
        <taxon>Tylenchina</taxon>
        <taxon>Panagrolaimomorpha</taxon>
        <taxon>Strongyloidoidea</taxon>
        <taxon>Strongyloididae</taxon>
        <taxon>Parastrongyloides</taxon>
    </lineage>
</organism>
<evidence type="ECO:0000313" key="22">
    <source>
        <dbReference type="Proteomes" id="UP000038045"/>
    </source>
</evidence>
<dbReference type="InterPro" id="IPR003406">
    <property type="entry name" value="Glyco_trans_14"/>
</dbReference>
<evidence type="ECO:0000256" key="6">
    <source>
        <dbReference type="ARBA" id="ARBA00011972"/>
    </source>
</evidence>
<keyword evidence="17" id="KW-0325">Glycoprotein</keyword>
<evidence type="ECO:0000256" key="20">
    <source>
        <dbReference type="SAM" id="Phobius"/>
    </source>
</evidence>
<dbReference type="Pfam" id="PF01822">
    <property type="entry name" value="WSC"/>
    <property type="match status" value="1"/>
</dbReference>
<keyword evidence="16" id="KW-1015">Disulfide bond</keyword>
<dbReference type="EC" id="2.4.2.26" evidence="6"/>
<keyword evidence="9 20" id="KW-0812">Transmembrane</keyword>
<evidence type="ECO:0000256" key="14">
    <source>
        <dbReference type="ARBA" id="ARBA00023034"/>
    </source>
</evidence>
<evidence type="ECO:0000256" key="11">
    <source>
        <dbReference type="ARBA" id="ARBA00022824"/>
    </source>
</evidence>
<evidence type="ECO:0000256" key="15">
    <source>
        <dbReference type="ARBA" id="ARBA00023136"/>
    </source>
</evidence>
<comment type="similarity">
    <text evidence="5">Belongs to the glycosyltransferase 14 family. XylT subfamily.</text>
</comment>
<evidence type="ECO:0000256" key="13">
    <source>
        <dbReference type="ARBA" id="ARBA00022989"/>
    </source>
</evidence>
<dbReference type="Pfam" id="PF02485">
    <property type="entry name" value="Branch"/>
    <property type="match status" value="1"/>
</dbReference>
<comment type="pathway">
    <text evidence="4">Glycan metabolism; heparan sulfate biosynthesis.</text>
</comment>
<keyword evidence="12" id="KW-0735">Signal-anchor</keyword>
<keyword evidence="14" id="KW-0333">Golgi apparatus</keyword>
<dbReference type="GO" id="GO:0005789">
    <property type="term" value="C:endoplasmic reticulum membrane"/>
    <property type="evidence" value="ECO:0007669"/>
    <property type="project" value="UniProtKB-SubCell"/>
</dbReference>
<reference evidence="23" key="1">
    <citation type="submission" date="2017-02" db="UniProtKB">
        <authorList>
            <consortium name="WormBaseParasite"/>
        </authorList>
    </citation>
    <scope>IDENTIFICATION</scope>
</reference>
<evidence type="ECO:0000256" key="2">
    <source>
        <dbReference type="ARBA" id="ARBA00004648"/>
    </source>
</evidence>
<comment type="subcellular location">
    <subcellularLocation>
        <location evidence="2">Endoplasmic reticulum membrane</location>
        <topology evidence="2">Single-pass type II membrane protein</topology>
    </subcellularLocation>
    <subcellularLocation>
        <location evidence="1">Golgi apparatus membrane</location>
        <topology evidence="1">Single-pass type II membrane protein</topology>
    </subcellularLocation>
</comment>
<dbReference type="Proteomes" id="UP000038045">
    <property type="component" value="Unplaced"/>
</dbReference>
<keyword evidence="10" id="KW-0479">Metal-binding</keyword>
<dbReference type="PANTHER" id="PTHR46025">
    <property type="entry name" value="XYLOSYLTRANSFERASE OXT"/>
    <property type="match status" value="1"/>
</dbReference>
<proteinExistence type="inferred from homology"/>
<evidence type="ECO:0000256" key="1">
    <source>
        <dbReference type="ARBA" id="ARBA00004323"/>
    </source>
</evidence>
<dbReference type="InterPro" id="IPR043538">
    <property type="entry name" value="XYLT"/>
</dbReference>
<feature type="domain" description="WSC" evidence="21">
    <location>
        <begin position="91"/>
        <end position="190"/>
    </location>
</feature>
<dbReference type="PANTHER" id="PTHR46025:SF3">
    <property type="entry name" value="XYLOSYLTRANSFERASE OXT"/>
    <property type="match status" value="1"/>
</dbReference>
<dbReference type="GO" id="GO:0046872">
    <property type="term" value="F:metal ion binding"/>
    <property type="evidence" value="ECO:0007669"/>
    <property type="project" value="UniProtKB-KW"/>
</dbReference>
<dbReference type="GO" id="GO:0000139">
    <property type="term" value="C:Golgi membrane"/>
    <property type="evidence" value="ECO:0007669"/>
    <property type="project" value="UniProtKB-SubCell"/>
</dbReference>
<keyword evidence="7" id="KW-0328">Glycosyltransferase</keyword>
<evidence type="ECO:0000256" key="16">
    <source>
        <dbReference type="ARBA" id="ARBA00023157"/>
    </source>
</evidence>
<keyword evidence="15 20" id="KW-0472">Membrane</keyword>
<dbReference type="GO" id="GO:0050650">
    <property type="term" value="P:chondroitin sulfate proteoglycan biosynthetic process"/>
    <property type="evidence" value="ECO:0007669"/>
    <property type="project" value="TreeGrafter"/>
</dbReference>
<keyword evidence="13 20" id="KW-1133">Transmembrane helix</keyword>
<evidence type="ECO:0000256" key="9">
    <source>
        <dbReference type="ARBA" id="ARBA00022692"/>
    </source>
</evidence>
<evidence type="ECO:0000259" key="21">
    <source>
        <dbReference type="PROSITE" id="PS51212"/>
    </source>
</evidence>
<dbReference type="UniPathway" id="UPA00756"/>
<accession>A0A0N4ZRJ1</accession>
<evidence type="ECO:0000256" key="4">
    <source>
        <dbReference type="ARBA" id="ARBA00005093"/>
    </source>
</evidence>